<dbReference type="GO" id="GO:0015934">
    <property type="term" value="C:large ribosomal subunit"/>
    <property type="evidence" value="ECO:0007669"/>
    <property type="project" value="TreeGrafter"/>
</dbReference>
<dbReference type="NCBIfam" id="TIGR00059">
    <property type="entry name" value="L17"/>
    <property type="match status" value="1"/>
</dbReference>
<evidence type="ECO:0000256" key="6">
    <source>
        <dbReference type="RuleBase" id="RU000661"/>
    </source>
</evidence>
<name>A0A0G0LES9_9BACT</name>
<dbReference type="InterPro" id="IPR036373">
    <property type="entry name" value="Ribosomal_bL17_sf"/>
</dbReference>
<evidence type="ECO:0000313" key="7">
    <source>
        <dbReference type="EMBL" id="KKQ90388.1"/>
    </source>
</evidence>
<accession>A0A0G0LES9</accession>
<gene>
    <name evidence="7" type="ORF">UT11_C0007G0030</name>
</gene>
<keyword evidence="3 5" id="KW-0687">Ribonucleoprotein</keyword>
<comment type="similarity">
    <text evidence="1 5">Belongs to the bacterial ribosomal protein bL17 family.</text>
</comment>
<dbReference type="PANTHER" id="PTHR14413">
    <property type="entry name" value="RIBOSOMAL PROTEIN L17"/>
    <property type="match status" value="1"/>
</dbReference>
<dbReference type="Pfam" id="PF01196">
    <property type="entry name" value="Ribosomal_L17"/>
    <property type="match status" value="1"/>
</dbReference>
<dbReference type="EMBL" id="LBVO01000007">
    <property type="protein sequence ID" value="KKQ90388.1"/>
    <property type="molecule type" value="Genomic_DNA"/>
</dbReference>
<evidence type="ECO:0000256" key="1">
    <source>
        <dbReference type="ARBA" id="ARBA00008777"/>
    </source>
</evidence>
<keyword evidence="2 5" id="KW-0689">Ribosomal protein</keyword>
<dbReference type="Gene3D" id="3.90.1030.10">
    <property type="entry name" value="Ribosomal protein L17"/>
    <property type="match status" value="1"/>
</dbReference>
<reference evidence="7 8" key="1">
    <citation type="journal article" date="2015" name="Nature">
        <title>rRNA introns, odd ribosomes, and small enigmatic genomes across a large radiation of phyla.</title>
        <authorList>
            <person name="Brown C.T."/>
            <person name="Hug L.A."/>
            <person name="Thomas B.C."/>
            <person name="Sharon I."/>
            <person name="Castelle C.J."/>
            <person name="Singh A."/>
            <person name="Wilkins M.J."/>
            <person name="Williams K.H."/>
            <person name="Banfield J.F."/>
        </authorList>
    </citation>
    <scope>NUCLEOTIDE SEQUENCE [LARGE SCALE GENOMIC DNA]</scope>
</reference>
<evidence type="ECO:0000256" key="4">
    <source>
        <dbReference type="ARBA" id="ARBA00035494"/>
    </source>
</evidence>
<dbReference type="SUPFAM" id="SSF64263">
    <property type="entry name" value="Prokaryotic ribosomal protein L17"/>
    <property type="match status" value="1"/>
</dbReference>
<evidence type="ECO:0000256" key="2">
    <source>
        <dbReference type="ARBA" id="ARBA00022980"/>
    </source>
</evidence>
<dbReference type="PANTHER" id="PTHR14413:SF16">
    <property type="entry name" value="LARGE RIBOSOMAL SUBUNIT PROTEIN BL17M"/>
    <property type="match status" value="1"/>
</dbReference>
<evidence type="ECO:0000256" key="5">
    <source>
        <dbReference type="RuleBase" id="RU000660"/>
    </source>
</evidence>
<protein>
    <recommendedName>
        <fullName evidence="4 6">50S ribosomal protein L17</fullName>
    </recommendedName>
</protein>
<evidence type="ECO:0000256" key="3">
    <source>
        <dbReference type="ARBA" id="ARBA00023274"/>
    </source>
</evidence>
<dbReference type="Proteomes" id="UP000033934">
    <property type="component" value="Unassembled WGS sequence"/>
</dbReference>
<evidence type="ECO:0000313" key="8">
    <source>
        <dbReference type="Proteomes" id="UP000033934"/>
    </source>
</evidence>
<dbReference type="AlphaFoldDB" id="A0A0G0LES9"/>
<comment type="caution">
    <text evidence="7">The sequence shown here is derived from an EMBL/GenBank/DDBJ whole genome shotgun (WGS) entry which is preliminary data.</text>
</comment>
<sequence>MQKLSKKKEYRERLLRNLATSLILHEKVETTKARAKALKPILTKLIKYSTTNDLASRRHASKILFTPKSVKKLFEDLPGRYLNKEVSKNIKYYKLENRNGDNSPMALVSLQLKSLETVIKEEEKDKTKKTLKDNKQNE</sequence>
<proteinExistence type="inferred from homology"/>
<dbReference type="InterPro" id="IPR000456">
    <property type="entry name" value="Ribosomal_bL17"/>
</dbReference>
<organism evidence="7 8">
    <name type="scientific">Berkelbacteria bacterium GW2011_GWA2_38_9</name>
    <dbReference type="NCBI Taxonomy" id="1618334"/>
    <lineage>
        <taxon>Bacteria</taxon>
        <taxon>Candidatus Berkelbacteria</taxon>
    </lineage>
</organism>
<dbReference type="GO" id="GO:0006412">
    <property type="term" value="P:translation"/>
    <property type="evidence" value="ECO:0007669"/>
    <property type="project" value="InterPro"/>
</dbReference>
<dbReference type="GO" id="GO:0003735">
    <property type="term" value="F:structural constituent of ribosome"/>
    <property type="evidence" value="ECO:0007669"/>
    <property type="project" value="InterPro"/>
</dbReference>